<evidence type="ECO:0000256" key="9">
    <source>
        <dbReference type="SAM" id="Phobius"/>
    </source>
</evidence>
<comment type="caution">
    <text evidence="10">The sequence shown here is derived from an EMBL/GenBank/DDBJ whole genome shotgun (WGS) entry which is preliminary data.</text>
</comment>
<feature type="transmembrane region" description="Helical" evidence="9">
    <location>
        <begin position="98"/>
        <end position="117"/>
    </location>
</feature>
<evidence type="ECO:0000256" key="2">
    <source>
        <dbReference type="ARBA" id="ARBA00022475"/>
    </source>
</evidence>
<feature type="transmembrane region" description="Helical" evidence="9">
    <location>
        <begin position="229"/>
        <end position="249"/>
    </location>
</feature>
<accession>A0A4S8P9Y9</accession>
<dbReference type="GO" id="GO:0016758">
    <property type="term" value="F:hexosyltransferase activity"/>
    <property type="evidence" value="ECO:0007669"/>
    <property type="project" value="InterPro"/>
</dbReference>
<evidence type="ECO:0000313" key="11">
    <source>
        <dbReference type="Proteomes" id="UP000305792"/>
    </source>
</evidence>
<evidence type="ECO:0000256" key="1">
    <source>
        <dbReference type="ARBA" id="ARBA00004651"/>
    </source>
</evidence>
<evidence type="ECO:0000256" key="3">
    <source>
        <dbReference type="ARBA" id="ARBA00022679"/>
    </source>
</evidence>
<feature type="transmembrane region" description="Helical" evidence="9">
    <location>
        <begin position="189"/>
        <end position="208"/>
    </location>
</feature>
<keyword evidence="5 9" id="KW-1133">Transmembrane helix</keyword>
<organism evidence="10 11">
    <name type="scientific">Glycomyces paridis</name>
    <dbReference type="NCBI Taxonomy" id="2126555"/>
    <lineage>
        <taxon>Bacteria</taxon>
        <taxon>Bacillati</taxon>
        <taxon>Actinomycetota</taxon>
        <taxon>Actinomycetes</taxon>
        <taxon>Glycomycetales</taxon>
        <taxon>Glycomycetaceae</taxon>
        <taxon>Glycomyces</taxon>
    </lineage>
</organism>
<feature type="transmembrane region" description="Helical" evidence="9">
    <location>
        <begin position="312"/>
        <end position="332"/>
    </location>
</feature>
<evidence type="ECO:0000256" key="6">
    <source>
        <dbReference type="ARBA" id="ARBA00023136"/>
    </source>
</evidence>
<comment type="similarity">
    <text evidence="7">Belongs to the glycosyltransferase 87 family.</text>
</comment>
<protein>
    <submittedName>
        <fullName evidence="10">DUF2029 domain-containing protein</fullName>
    </submittedName>
</protein>
<dbReference type="EMBL" id="STGX01000012">
    <property type="protein sequence ID" value="THV27093.1"/>
    <property type="molecule type" value="Genomic_DNA"/>
</dbReference>
<feature type="compositionally biased region" description="Low complexity" evidence="8">
    <location>
        <begin position="9"/>
        <end position="19"/>
    </location>
</feature>
<keyword evidence="3" id="KW-0808">Transferase</keyword>
<dbReference type="Proteomes" id="UP000305792">
    <property type="component" value="Unassembled WGS sequence"/>
</dbReference>
<keyword evidence="11" id="KW-1185">Reference proteome</keyword>
<keyword evidence="4 9" id="KW-0812">Transmembrane</keyword>
<evidence type="ECO:0000313" key="10">
    <source>
        <dbReference type="EMBL" id="THV27093.1"/>
    </source>
</evidence>
<feature type="transmembrane region" description="Helical" evidence="9">
    <location>
        <begin position="361"/>
        <end position="385"/>
    </location>
</feature>
<sequence length="472" mass="49243">MSPSMQGARRTGSRGTRSRPQAVRDVPPYAVPVSNRPLVIDLVFYGAAALFAGATALWTTLDPHAQWGAVAFGGYLPAAVCVAVLLTQPGSQWRLRALVTAGAAVAVTAIPLVAMAIERAGGATDRAQEEVLVVEASGERLLETASPYLHADAIAALPEPLLGYNPYQPGMALFGVPAALFGQHWWTDARLYFLLAAAACAVAAARLLRGSDARLLRGSDAHSAGKGPLLRAFQATFVFPVCALTFATGGDDMPVVALMVLALAFAHRERPLAAGLAIGAAASLKLFAWPVAVVLAFLLWRRSGLRRYAAGFALPVAVTMLPVLAIDARGFFDNVIAFGLGHGVVESPAQSPLPGHLVAEYVPGGGVLAPVLLGAAAIAIAVLLWRRPPVTEASAALWCAAGLSAAFLLMPSTRFGYLLYPVVLLGWWLPLRDAVAGTATSALFAGPVAGEAVDELEDETGPGPSLAVEWWR</sequence>
<evidence type="ECO:0000256" key="7">
    <source>
        <dbReference type="ARBA" id="ARBA00024033"/>
    </source>
</evidence>
<name>A0A4S8P9Y9_9ACTN</name>
<feature type="region of interest" description="Disordered" evidence="8">
    <location>
        <begin position="1"/>
        <end position="24"/>
    </location>
</feature>
<evidence type="ECO:0000256" key="4">
    <source>
        <dbReference type="ARBA" id="ARBA00022692"/>
    </source>
</evidence>
<evidence type="ECO:0000256" key="5">
    <source>
        <dbReference type="ARBA" id="ARBA00022989"/>
    </source>
</evidence>
<keyword evidence="2" id="KW-1003">Cell membrane</keyword>
<comment type="subcellular location">
    <subcellularLocation>
        <location evidence="1">Cell membrane</location>
        <topology evidence="1">Multi-pass membrane protein</topology>
    </subcellularLocation>
</comment>
<feature type="transmembrane region" description="Helical" evidence="9">
    <location>
        <begin position="397"/>
        <end position="420"/>
    </location>
</feature>
<proteinExistence type="inferred from homology"/>
<gene>
    <name evidence="10" type="ORF">E9998_16625</name>
</gene>
<dbReference type="GO" id="GO:0005886">
    <property type="term" value="C:plasma membrane"/>
    <property type="evidence" value="ECO:0007669"/>
    <property type="project" value="UniProtKB-SubCell"/>
</dbReference>
<dbReference type="Pfam" id="PF09594">
    <property type="entry name" value="GT87"/>
    <property type="match status" value="1"/>
</dbReference>
<reference evidence="10 11" key="1">
    <citation type="journal article" date="2018" name="Int. J. Syst. Evol. Microbiol.">
        <title>Glycomyces paridis sp. nov., isolated from the medicinal plant Paris polyphylla.</title>
        <authorList>
            <person name="Fang X.M."/>
            <person name="Bai J.L."/>
            <person name="Su J."/>
            <person name="Zhao L.L."/>
            <person name="Liu H.Y."/>
            <person name="Ma B.P."/>
            <person name="Zhang Y.Q."/>
            <person name="Yu L.Y."/>
        </authorList>
    </citation>
    <scope>NUCLEOTIDE SEQUENCE [LARGE SCALE GENOMIC DNA]</scope>
    <source>
        <strain evidence="10 11">CPCC 204357</strain>
    </source>
</reference>
<keyword evidence="6 9" id="KW-0472">Membrane</keyword>
<feature type="transmembrane region" description="Helical" evidence="9">
    <location>
        <begin position="42"/>
        <end position="61"/>
    </location>
</feature>
<dbReference type="InterPro" id="IPR018584">
    <property type="entry name" value="GT87"/>
</dbReference>
<dbReference type="AlphaFoldDB" id="A0A4S8P9Y9"/>
<feature type="transmembrane region" description="Helical" evidence="9">
    <location>
        <begin position="272"/>
        <end position="300"/>
    </location>
</feature>
<feature type="transmembrane region" description="Helical" evidence="9">
    <location>
        <begin position="67"/>
        <end position="86"/>
    </location>
</feature>
<evidence type="ECO:0000256" key="8">
    <source>
        <dbReference type="SAM" id="MobiDB-lite"/>
    </source>
</evidence>